<feature type="coiled-coil region" evidence="9">
    <location>
        <begin position="146"/>
        <end position="176"/>
    </location>
</feature>
<keyword evidence="4" id="KW-0808">Transferase</keyword>
<keyword evidence="9" id="KW-0175">Coiled coil</keyword>
<dbReference type="AlphaFoldDB" id="A0A927RFJ5"/>
<dbReference type="GO" id="GO:0000155">
    <property type="term" value="F:phosphorelay sensor kinase activity"/>
    <property type="evidence" value="ECO:0007669"/>
    <property type="project" value="InterPro"/>
</dbReference>
<dbReference type="Pfam" id="PF23539">
    <property type="entry name" value="DUF7134"/>
    <property type="match status" value="1"/>
</dbReference>
<keyword evidence="7" id="KW-0067">ATP-binding</keyword>
<dbReference type="InterPro" id="IPR003594">
    <property type="entry name" value="HATPase_dom"/>
</dbReference>
<dbReference type="EC" id="2.7.13.3" evidence="2"/>
<evidence type="ECO:0000256" key="7">
    <source>
        <dbReference type="ARBA" id="ARBA00022840"/>
    </source>
</evidence>
<proteinExistence type="predicted"/>
<feature type="transmembrane region" description="Helical" evidence="10">
    <location>
        <begin position="103"/>
        <end position="124"/>
    </location>
</feature>
<evidence type="ECO:0000256" key="1">
    <source>
        <dbReference type="ARBA" id="ARBA00000085"/>
    </source>
</evidence>
<dbReference type="RefSeq" id="WP_192753669.1">
    <property type="nucleotide sequence ID" value="NZ_BAABJL010000095.1"/>
</dbReference>
<dbReference type="Pfam" id="PF02518">
    <property type="entry name" value="HATPase_c"/>
    <property type="match status" value="1"/>
</dbReference>
<evidence type="ECO:0000256" key="8">
    <source>
        <dbReference type="ARBA" id="ARBA00023012"/>
    </source>
</evidence>
<dbReference type="SUPFAM" id="SSF55874">
    <property type="entry name" value="ATPase domain of HSP90 chaperone/DNA topoisomerase II/histidine kinase"/>
    <property type="match status" value="1"/>
</dbReference>
<dbReference type="InterPro" id="IPR036890">
    <property type="entry name" value="HATPase_C_sf"/>
</dbReference>
<dbReference type="CDD" id="cd16917">
    <property type="entry name" value="HATPase_UhpB-NarQ-NarX-like"/>
    <property type="match status" value="1"/>
</dbReference>
<evidence type="ECO:0000256" key="2">
    <source>
        <dbReference type="ARBA" id="ARBA00012438"/>
    </source>
</evidence>
<comment type="caution">
    <text evidence="12">The sequence shown here is derived from an EMBL/GenBank/DDBJ whole genome shotgun (WGS) entry which is preliminary data.</text>
</comment>
<dbReference type="PANTHER" id="PTHR24421">
    <property type="entry name" value="NITRATE/NITRITE SENSOR PROTEIN NARX-RELATED"/>
    <property type="match status" value="1"/>
</dbReference>
<reference evidence="12" key="1">
    <citation type="submission" date="2020-10" db="EMBL/GenBank/DDBJ databases">
        <title>Sequencing the genomes of 1000 actinobacteria strains.</title>
        <authorList>
            <person name="Klenk H.-P."/>
        </authorList>
    </citation>
    <scope>NUCLEOTIDE SEQUENCE</scope>
    <source>
        <strain evidence="12">DSM 45354</strain>
    </source>
</reference>
<protein>
    <recommendedName>
        <fullName evidence="2">histidine kinase</fullName>
        <ecNumber evidence="2">2.7.13.3</ecNumber>
    </recommendedName>
</protein>
<dbReference type="InterPro" id="IPR050482">
    <property type="entry name" value="Sensor_HK_TwoCompSys"/>
</dbReference>
<dbReference type="GO" id="GO:0005524">
    <property type="term" value="F:ATP binding"/>
    <property type="evidence" value="ECO:0007669"/>
    <property type="project" value="UniProtKB-KW"/>
</dbReference>
<dbReference type="PANTHER" id="PTHR24421:SF10">
    <property type="entry name" value="NITRATE_NITRITE SENSOR PROTEIN NARQ"/>
    <property type="match status" value="1"/>
</dbReference>
<comment type="catalytic activity">
    <reaction evidence="1">
        <text>ATP + protein L-histidine = ADP + protein N-phospho-L-histidine.</text>
        <dbReference type="EC" id="2.7.13.3"/>
    </reaction>
</comment>
<keyword evidence="10" id="KW-0472">Membrane</keyword>
<keyword evidence="5" id="KW-0547">Nucleotide-binding</keyword>
<accession>A0A927RFJ5</accession>
<evidence type="ECO:0000313" key="12">
    <source>
        <dbReference type="EMBL" id="MBE1610275.1"/>
    </source>
</evidence>
<name>A0A927RFJ5_9ACTN</name>
<dbReference type="GO" id="GO:0016020">
    <property type="term" value="C:membrane"/>
    <property type="evidence" value="ECO:0007669"/>
    <property type="project" value="InterPro"/>
</dbReference>
<keyword evidence="10" id="KW-0812">Transmembrane</keyword>
<gene>
    <name evidence="12" type="ORF">HEB94_007123</name>
</gene>
<evidence type="ECO:0000256" key="5">
    <source>
        <dbReference type="ARBA" id="ARBA00022741"/>
    </source>
</evidence>
<evidence type="ECO:0000256" key="4">
    <source>
        <dbReference type="ARBA" id="ARBA00022679"/>
    </source>
</evidence>
<evidence type="ECO:0000313" key="13">
    <source>
        <dbReference type="Proteomes" id="UP000638648"/>
    </source>
</evidence>
<feature type="domain" description="Histidine kinase/HSP90-like ATPase" evidence="11">
    <location>
        <begin position="282"/>
        <end position="372"/>
    </location>
</feature>
<keyword evidence="3" id="KW-0597">Phosphoprotein</keyword>
<organism evidence="12 13">
    <name type="scientific">Actinopolymorpha pittospori</name>
    <dbReference type="NCBI Taxonomy" id="648752"/>
    <lineage>
        <taxon>Bacteria</taxon>
        <taxon>Bacillati</taxon>
        <taxon>Actinomycetota</taxon>
        <taxon>Actinomycetes</taxon>
        <taxon>Propionibacteriales</taxon>
        <taxon>Actinopolymorphaceae</taxon>
        <taxon>Actinopolymorpha</taxon>
    </lineage>
</organism>
<evidence type="ECO:0000259" key="11">
    <source>
        <dbReference type="SMART" id="SM00387"/>
    </source>
</evidence>
<keyword evidence="8" id="KW-0902">Two-component regulatory system</keyword>
<feature type="transmembrane region" description="Helical" evidence="10">
    <location>
        <begin position="56"/>
        <end position="74"/>
    </location>
</feature>
<evidence type="ECO:0000256" key="6">
    <source>
        <dbReference type="ARBA" id="ARBA00022777"/>
    </source>
</evidence>
<sequence length="381" mass="40022">MERTPARLVDVVVAVAVAVPTCLDAWWNVAGTRQADAPSYALVLVPAVALLVRRRFPVAVAVVCAAALATWYAVGHRGELTGLPTMVALYTIAVQGDRRRTLLAGACTVVFFGALAIAVGDAGLPVTEVALPAAALLLGETVRGRRELVAEQARRAEQERAEREAEAQRRAQHERLHVARELHDVVAHTVAAMTVQASVAAEAFDRRPDVAREALAQARMLGRGAVAELRGMVAVLRDGHTGVSTAPAPGLADLARLVDSVRDSGLSAVLHHDAATTTVLPGVELAAYRIVQESLTNVIRHADARRVEIRVRQDGHRLLVEVTDDGRGTGTGAGGFGLTGITERAASVGGTAEYGRTAQGGFRVRAILPTNGMDAVAGSTV</sequence>
<evidence type="ECO:0000256" key="9">
    <source>
        <dbReference type="SAM" id="Coils"/>
    </source>
</evidence>
<dbReference type="Proteomes" id="UP000638648">
    <property type="component" value="Unassembled WGS sequence"/>
</dbReference>
<keyword evidence="13" id="KW-1185">Reference proteome</keyword>
<dbReference type="Gene3D" id="3.30.565.10">
    <property type="entry name" value="Histidine kinase-like ATPase, C-terminal domain"/>
    <property type="match status" value="1"/>
</dbReference>
<dbReference type="SMART" id="SM00387">
    <property type="entry name" value="HATPase_c"/>
    <property type="match status" value="1"/>
</dbReference>
<evidence type="ECO:0000256" key="3">
    <source>
        <dbReference type="ARBA" id="ARBA00022553"/>
    </source>
</evidence>
<keyword evidence="6 12" id="KW-0418">Kinase</keyword>
<evidence type="ECO:0000256" key="10">
    <source>
        <dbReference type="SAM" id="Phobius"/>
    </source>
</evidence>
<dbReference type="Gene3D" id="1.20.5.1930">
    <property type="match status" value="1"/>
</dbReference>
<dbReference type="Pfam" id="PF07730">
    <property type="entry name" value="HisKA_3"/>
    <property type="match status" value="1"/>
</dbReference>
<dbReference type="EMBL" id="JADBEM010000001">
    <property type="protein sequence ID" value="MBE1610275.1"/>
    <property type="molecule type" value="Genomic_DNA"/>
</dbReference>
<dbReference type="InterPro" id="IPR055558">
    <property type="entry name" value="DUF7134"/>
</dbReference>
<keyword evidence="10" id="KW-1133">Transmembrane helix</keyword>
<dbReference type="GO" id="GO:0046983">
    <property type="term" value="F:protein dimerization activity"/>
    <property type="evidence" value="ECO:0007669"/>
    <property type="project" value="InterPro"/>
</dbReference>
<dbReference type="InterPro" id="IPR011712">
    <property type="entry name" value="Sig_transdc_His_kin_sub3_dim/P"/>
</dbReference>